<name>A0A7R9BUT3_9CRUS</name>
<keyword evidence="2" id="KW-0539">Nucleus</keyword>
<evidence type="ECO:0000313" key="4">
    <source>
        <dbReference type="Proteomes" id="UP000678499"/>
    </source>
</evidence>
<organism evidence="3">
    <name type="scientific">Notodromas monacha</name>
    <dbReference type="NCBI Taxonomy" id="399045"/>
    <lineage>
        <taxon>Eukaryota</taxon>
        <taxon>Metazoa</taxon>
        <taxon>Ecdysozoa</taxon>
        <taxon>Arthropoda</taxon>
        <taxon>Crustacea</taxon>
        <taxon>Oligostraca</taxon>
        <taxon>Ostracoda</taxon>
        <taxon>Podocopa</taxon>
        <taxon>Podocopida</taxon>
        <taxon>Cypridocopina</taxon>
        <taxon>Cypridoidea</taxon>
        <taxon>Cyprididae</taxon>
        <taxon>Notodromas</taxon>
    </lineage>
</organism>
<dbReference type="GO" id="GO:0034472">
    <property type="term" value="P:snRNA 3'-end processing"/>
    <property type="evidence" value="ECO:0007669"/>
    <property type="project" value="TreeGrafter"/>
</dbReference>
<accession>A0A7R9BUT3</accession>
<dbReference type="AlphaFoldDB" id="A0A7R9BUT3"/>
<dbReference type="GO" id="GO:0032039">
    <property type="term" value="C:integrator complex"/>
    <property type="evidence" value="ECO:0007669"/>
    <property type="project" value="InterPro"/>
</dbReference>
<dbReference type="InterPro" id="IPR027074">
    <property type="entry name" value="Integrator_9su"/>
</dbReference>
<evidence type="ECO:0000256" key="1">
    <source>
        <dbReference type="ARBA" id="ARBA00004123"/>
    </source>
</evidence>
<proteinExistence type="predicted"/>
<dbReference type="EMBL" id="CAJPEX010003327">
    <property type="protein sequence ID" value="CAG0922119.1"/>
    <property type="molecule type" value="Genomic_DNA"/>
</dbReference>
<reference evidence="3" key="1">
    <citation type="submission" date="2020-11" db="EMBL/GenBank/DDBJ databases">
        <authorList>
            <person name="Tran Van P."/>
        </authorList>
    </citation>
    <scope>NUCLEOTIDE SEQUENCE</scope>
</reference>
<keyword evidence="4" id="KW-1185">Reference proteome</keyword>
<evidence type="ECO:0000313" key="3">
    <source>
        <dbReference type="EMBL" id="CAD7281967.1"/>
    </source>
</evidence>
<dbReference type="PANTHER" id="PTHR46094">
    <property type="entry name" value="INTEGRATOR COMPLEX SUBUNIT 9"/>
    <property type="match status" value="1"/>
</dbReference>
<dbReference type="InterPro" id="IPR036866">
    <property type="entry name" value="RibonucZ/Hydroxyglut_hydro"/>
</dbReference>
<dbReference type="PANTHER" id="PTHR46094:SF1">
    <property type="entry name" value="INTEGRATOR COMPLEX SUBUNIT 9"/>
    <property type="match status" value="1"/>
</dbReference>
<protein>
    <submittedName>
        <fullName evidence="3">Uncharacterized protein</fullName>
    </submittedName>
</protein>
<dbReference type="OrthoDB" id="5600060at2759"/>
<dbReference type="SUPFAM" id="SSF56281">
    <property type="entry name" value="Metallo-hydrolase/oxidoreductase"/>
    <property type="match status" value="2"/>
</dbReference>
<gene>
    <name evidence="3" type="ORF">NMOB1V02_LOCUS9600</name>
</gene>
<feature type="non-terminal residue" evidence="3">
    <location>
        <position position="250"/>
    </location>
</feature>
<dbReference type="Gene3D" id="3.60.15.10">
    <property type="entry name" value="Ribonuclease Z/Hydroxyacylglutathione hydrolase-like"/>
    <property type="match status" value="2"/>
</dbReference>
<dbReference type="Proteomes" id="UP000678499">
    <property type="component" value="Unassembled WGS sequence"/>
</dbReference>
<evidence type="ECO:0000256" key="2">
    <source>
        <dbReference type="ARBA" id="ARBA00023242"/>
    </source>
</evidence>
<comment type="subcellular location">
    <subcellularLocation>
        <location evidence="1">Nucleus</location>
    </subcellularLocation>
</comment>
<sequence length="250" mass="27725">MKVVCLSEDTSRPCLLLSYHGANILLDCALDVKSLQHFLPIPLIPDKRLESLPSWTPRLPDGENLFTEFKECCGRVFVDGEPEFGVPTMKGVVLPSQINAILISNFMCMLALPFITEGTGFSGAIYATEPTLQIGRCVFELTFITEETGFNVVVDATEPTSRIETLFMEEILEYLEGCPKENVGSIWKKFFHLLPPKFAALGTAPRSWRTIFSKKTLNACLEKVKPVGYNEKLDVFGALQVSAVSSGYCI</sequence>
<dbReference type="EMBL" id="OA885364">
    <property type="protein sequence ID" value="CAD7281967.1"/>
    <property type="molecule type" value="Genomic_DNA"/>
</dbReference>